<reference evidence="1" key="1">
    <citation type="submission" date="2014-11" db="EMBL/GenBank/DDBJ databases">
        <authorList>
            <person name="Amaro Gonzalez C."/>
        </authorList>
    </citation>
    <scope>NUCLEOTIDE SEQUENCE</scope>
</reference>
<accession>A0A0E9U8Y2</accession>
<sequence>MTVPLVKQKVTLFPTFYETEAVKPFFAVKYH</sequence>
<name>A0A0E9U8Y2_ANGAN</name>
<protein>
    <submittedName>
        <fullName evidence="1">Uncharacterized protein</fullName>
    </submittedName>
</protein>
<organism evidence="1">
    <name type="scientific">Anguilla anguilla</name>
    <name type="common">European freshwater eel</name>
    <name type="synonym">Muraena anguilla</name>
    <dbReference type="NCBI Taxonomy" id="7936"/>
    <lineage>
        <taxon>Eukaryota</taxon>
        <taxon>Metazoa</taxon>
        <taxon>Chordata</taxon>
        <taxon>Craniata</taxon>
        <taxon>Vertebrata</taxon>
        <taxon>Euteleostomi</taxon>
        <taxon>Actinopterygii</taxon>
        <taxon>Neopterygii</taxon>
        <taxon>Teleostei</taxon>
        <taxon>Anguilliformes</taxon>
        <taxon>Anguillidae</taxon>
        <taxon>Anguilla</taxon>
    </lineage>
</organism>
<dbReference type="EMBL" id="GBXM01047169">
    <property type="protein sequence ID" value="JAH61408.1"/>
    <property type="molecule type" value="Transcribed_RNA"/>
</dbReference>
<dbReference type="AlphaFoldDB" id="A0A0E9U8Y2"/>
<reference evidence="1" key="2">
    <citation type="journal article" date="2015" name="Fish Shellfish Immunol.">
        <title>Early steps in the European eel (Anguilla anguilla)-Vibrio vulnificus interaction in the gills: Role of the RtxA13 toxin.</title>
        <authorList>
            <person name="Callol A."/>
            <person name="Pajuelo D."/>
            <person name="Ebbesson L."/>
            <person name="Teles M."/>
            <person name="MacKenzie S."/>
            <person name="Amaro C."/>
        </authorList>
    </citation>
    <scope>NUCLEOTIDE SEQUENCE</scope>
</reference>
<evidence type="ECO:0000313" key="1">
    <source>
        <dbReference type="EMBL" id="JAH61408.1"/>
    </source>
</evidence>
<proteinExistence type="predicted"/>